<name>F8F1A2_GRAC1</name>
<evidence type="ECO:0000256" key="2">
    <source>
        <dbReference type="SAM" id="MobiDB-lite"/>
    </source>
</evidence>
<gene>
    <name evidence="4" type="ordered locus">Spica_0586</name>
</gene>
<feature type="region of interest" description="Disordered" evidence="2">
    <location>
        <begin position="80"/>
        <end position="104"/>
    </location>
</feature>
<dbReference type="SUPFAM" id="SSF51182">
    <property type="entry name" value="RmlC-like cupins"/>
    <property type="match status" value="1"/>
</dbReference>
<evidence type="ECO:0000313" key="5">
    <source>
        <dbReference type="Proteomes" id="UP000000503"/>
    </source>
</evidence>
<dbReference type="HOGENOM" id="CLU_085376_3_2_12"/>
<evidence type="ECO:0000256" key="1">
    <source>
        <dbReference type="ARBA" id="ARBA00023125"/>
    </source>
</evidence>
<dbReference type="Pfam" id="PF07883">
    <property type="entry name" value="Cupin_2"/>
    <property type="match status" value="1"/>
</dbReference>
<dbReference type="PROSITE" id="PS50943">
    <property type="entry name" value="HTH_CROC1"/>
    <property type="match status" value="1"/>
</dbReference>
<evidence type="ECO:0000313" key="4">
    <source>
        <dbReference type="EMBL" id="AEJ18746.1"/>
    </source>
</evidence>
<dbReference type="InterPro" id="IPR010982">
    <property type="entry name" value="Lambda_DNA-bd_dom_sf"/>
</dbReference>
<keyword evidence="1" id="KW-0238">DNA-binding</keyword>
<dbReference type="GO" id="GO:0005829">
    <property type="term" value="C:cytosol"/>
    <property type="evidence" value="ECO:0007669"/>
    <property type="project" value="TreeGrafter"/>
</dbReference>
<dbReference type="PANTHER" id="PTHR46797">
    <property type="entry name" value="HTH-TYPE TRANSCRIPTIONAL REGULATOR"/>
    <property type="match status" value="1"/>
</dbReference>
<dbReference type="OrthoDB" id="9814553at2"/>
<protein>
    <submittedName>
        <fullName evidence="4">Cupin 2 conserved barrel domain protein</fullName>
    </submittedName>
</protein>
<dbReference type="CDD" id="cd00093">
    <property type="entry name" value="HTH_XRE"/>
    <property type="match status" value="1"/>
</dbReference>
<feature type="domain" description="HTH cro/C1-type" evidence="3">
    <location>
        <begin position="11"/>
        <end position="64"/>
    </location>
</feature>
<dbReference type="KEGG" id="scd:Spica_0586"/>
<dbReference type="eggNOG" id="COG1917">
    <property type="taxonomic scope" value="Bacteria"/>
</dbReference>
<keyword evidence="5" id="KW-1185">Reference proteome</keyword>
<dbReference type="CDD" id="cd02209">
    <property type="entry name" value="cupin_XRE_C"/>
    <property type="match status" value="1"/>
</dbReference>
<dbReference type="SMART" id="SM00530">
    <property type="entry name" value="HTH_XRE"/>
    <property type="match status" value="1"/>
</dbReference>
<accession>F8F1A2</accession>
<proteinExistence type="predicted"/>
<organism evidence="4 5">
    <name type="scientific">Gracilinema caldarium (strain ATCC 51460 / DSM 7334 / H1)</name>
    <name type="common">Treponema caldarium</name>
    <dbReference type="NCBI Taxonomy" id="744872"/>
    <lineage>
        <taxon>Bacteria</taxon>
        <taxon>Pseudomonadati</taxon>
        <taxon>Spirochaetota</taxon>
        <taxon>Spirochaetia</taxon>
        <taxon>Spirochaetales</taxon>
        <taxon>Breznakiellaceae</taxon>
        <taxon>Gracilinema</taxon>
    </lineage>
</organism>
<dbReference type="InterPro" id="IPR050807">
    <property type="entry name" value="TransReg_Diox_bact_type"/>
</dbReference>
<dbReference type="InterPro" id="IPR013096">
    <property type="entry name" value="Cupin_2"/>
</dbReference>
<dbReference type="AlphaFoldDB" id="F8F1A2"/>
<feature type="compositionally biased region" description="Polar residues" evidence="2">
    <location>
        <begin position="86"/>
        <end position="104"/>
    </location>
</feature>
<dbReference type="RefSeq" id="WP_013968058.1">
    <property type="nucleotide sequence ID" value="NC_015732.1"/>
</dbReference>
<dbReference type="PANTHER" id="PTHR46797:SF19">
    <property type="entry name" value="BLL2473 PROTEIN"/>
    <property type="match status" value="1"/>
</dbReference>
<dbReference type="GO" id="GO:0003700">
    <property type="term" value="F:DNA-binding transcription factor activity"/>
    <property type="evidence" value="ECO:0007669"/>
    <property type="project" value="TreeGrafter"/>
</dbReference>
<dbReference type="InterPro" id="IPR011051">
    <property type="entry name" value="RmlC_Cupin_sf"/>
</dbReference>
<dbReference type="SUPFAM" id="SSF47413">
    <property type="entry name" value="lambda repressor-like DNA-binding domains"/>
    <property type="match status" value="1"/>
</dbReference>
<dbReference type="Pfam" id="PF01381">
    <property type="entry name" value="HTH_3"/>
    <property type="match status" value="1"/>
</dbReference>
<dbReference type="GO" id="GO:0003677">
    <property type="term" value="F:DNA binding"/>
    <property type="evidence" value="ECO:0007669"/>
    <property type="project" value="UniProtKB-KW"/>
</dbReference>
<dbReference type="Gene3D" id="2.60.120.10">
    <property type="entry name" value="Jelly Rolls"/>
    <property type="match status" value="1"/>
</dbReference>
<dbReference type="InterPro" id="IPR001387">
    <property type="entry name" value="Cro/C1-type_HTH"/>
</dbReference>
<evidence type="ECO:0000259" key="3">
    <source>
        <dbReference type="PROSITE" id="PS50943"/>
    </source>
</evidence>
<sequence>MKADVNPSQRIKTLRETYGMSQELLAERSAVPLELIKRIEDGIIPDLAPLVKIARSLGVRLGTILDEDRELGPVITRKGEGKENLRFNQGNNTQGTHAEQGAQSKIDQNTLRYAVLAPGKAGRHMEPFLIEVPASAQPLRSSHEGEEFFYVLEGKIRLEYGTLVYELDTGDSIYYDSMVPHRALAMGGQDAKVLAVVYTPV</sequence>
<dbReference type="STRING" id="744872.Spica_0586"/>
<dbReference type="Gene3D" id="1.10.260.40">
    <property type="entry name" value="lambda repressor-like DNA-binding domains"/>
    <property type="match status" value="1"/>
</dbReference>
<reference evidence="5" key="1">
    <citation type="journal article" date="2013" name="Stand. Genomic Sci.">
        <title>Genome sequence of the thermophilic fresh-water bacterium Spirochaeta caldaria type strain (H1(T)), reclassification of Spirochaeta caldaria, Spirochaeta stenostrepta, and Spirochaeta zuelzerae in the genus Treponema as Treponema caldaria comb. nov., Treponema stenostrepta comb. nov., and Treponema zuelzerae comb. nov., and emendation of the genus Treponema.</title>
        <authorList>
            <person name="Abt B."/>
            <person name="Goker M."/>
            <person name="Scheuner C."/>
            <person name="Han C."/>
            <person name="Lu M."/>
            <person name="Misra M."/>
            <person name="Lapidus A."/>
            <person name="Nolan M."/>
            <person name="Lucas S."/>
            <person name="Hammon N."/>
            <person name="Deshpande S."/>
            <person name="Cheng J.F."/>
            <person name="Tapia R."/>
            <person name="Goodwin L.A."/>
            <person name="Pitluck S."/>
            <person name="Liolios K."/>
            <person name="Pagani I."/>
            <person name="Ivanova N."/>
            <person name="Mavromatis K."/>
            <person name="Mikhailova N."/>
            <person name="Huntemann M."/>
            <person name="Pati A."/>
            <person name="Chen A."/>
            <person name="Palaniappan K."/>
            <person name="Land M."/>
            <person name="Hauser L."/>
            <person name="Jeffries C.D."/>
            <person name="Rohde M."/>
            <person name="Spring S."/>
            <person name="Gronow S."/>
            <person name="Detter J.C."/>
            <person name="Bristow J."/>
            <person name="Eisen J.A."/>
            <person name="Markowitz V."/>
            <person name="Hugenholtz P."/>
            <person name="Kyrpides N.C."/>
            <person name="Woyke T."/>
            <person name="Klenk H.P."/>
        </authorList>
    </citation>
    <scope>NUCLEOTIDE SEQUENCE</scope>
    <source>
        <strain evidence="5">ATCC 51460 / DSM 7334 / H1</strain>
    </source>
</reference>
<dbReference type="InterPro" id="IPR014710">
    <property type="entry name" value="RmlC-like_jellyroll"/>
</dbReference>
<dbReference type="Proteomes" id="UP000000503">
    <property type="component" value="Chromosome"/>
</dbReference>
<dbReference type="EMBL" id="CP002868">
    <property type="protein sequence ID" value="AEJ18746.1"/>
    <property type="molecule type" value="Genomic_DNA"/>
</dbReference>